<protein>
    <recommendedName>
        <fullName evidence="6">Beta-lactamase-inhibitor-like, PepSY-like</fullName>
    </recommendedName>
</protein>
<organism evidence="3 4">
    <name type="scientific">Chishuiella changwenlii</name>
    <dbReference type="NCBI Taxonomy" id="1434701"/>
    <lineage>
        <taxon>Bacteria</taxon>
        <taxon>Pseudomonadati</taxon>
        <taxon>Bacteroidota</taxon>
        <taxon>Flavobacteriia</taxon>
        <taxon>Flavobacteriales</taxon>
        <taxon>Weeksellaceae</taxon>
        <taxon>Chishuiella</taxon>
    </lineage>
</organism>
<reference evidence="2" key="5">
    <citation type="submission" date="2024-05" db="EMBL/GenBank/DDBJ databases">
        <authorList>
            <person name="Sun Q."/>
            <person name="Zhou Y."/>
        </authorList>
    </citation>
    <scope>NUCLEOTIDE SEQUENCE</scope>
    <source>
        <strain evidence="2">CGMCC 1.12707</strain>
    </source>
</reference>
<dbReference type="EMBL" id="BMFL01000020">
    <property type="protein sequence ID" value="GGF08093.1"/>
    <property type="molecule type" value="Genomic_DNA"/>
</dbReference>
<proteinExistence type="predicted"/>
<dbReference type="AlphaFoldDB" id="A0A1M6USP6"/>
<name>A0A1M6USP6_9FLAO</name>
<reference evidence="4" key="3">
    <citation type="submission" date="2016-11" db="EMBL/GenBank/DDBJ databases">
        <authorList>
            <person name="Varghese N."/>
            <person name="Submissions S."/>
        </authorList>
    </citation>
    <scope>NUCLEOTIDE SEQUENCE [LARGE SCALE GENOMIC DNA]</scope>
    <source>
        <strain evidence="4">DSM 27989</strain>
    </source>
</reference>
<feature type="signal peptide" evidence="1">
    <location>
        <begin position="1"/>
        <end position="19"/>
    </location>
</feature>
<evidence type="ECO:0000313" key="2">
    <source>
        <dbReference type="EMBL" id="GGF08093.1"/>
    </source>
</evidence>
<dbReference type="STRING" id="1434701.SAMN05443634_10343"/>
<evidence type="ECO:0000313" key="5">
    <source>
        <dbReference type="Proteomes" id="UP000650994"/>
    </source>
</evidence>
<reference evidence="5" key="4">
    <citation type="journal article" date="2019" name="Int. J. Syst. Evol. Microbiol.">
        <title>The Global Catalogue of Microorganisms (GCM) 10K type strain sequencing project: providing services to taxonomists for standard genome sequencing and annotation.</title>
        <authorList>
            <consortium name="The Broad Institute Genomics Platform"/>
            <consortium name="The Broad Institute Genome Sequencing Center for Infectious Disease"/>
            <person name="Wu L."/>
            <person name="Ma J."/>
        </authorList>
    </citation>
    <scope>NUCLEOTIDE SEQUENCE [LARGE SCALE GENOMIC DNA]</scope>
    <source>
        <strain evidence="5">CGMCC 1.12707</strain>
    </source>
</reference>
<gene>
    <name evidence="2" type="ORF">GCM10010984_26620</name>
    <name evidence="3" type="ORF">SAMN05443634_10343</name>
</gene>
<reference evidence="2" key="1">
    <citation type="journal article" date="2014" name="Int. J. Syst. Evol. Microbiol.">
        <title>Complete genome of a new Firmicutes species belonging to the dominant human colonic microbiota ('Ruminococcus bicirculans') reveals two chromosomes and a selective capacity to utilize plant glucans.</title>
        <authorList>
            <consortium name="NISC Comparative Sequencing Program"/>
            <person name="Wegmann U."/>
            <person name="Louis P."/>
            <person name="Goesmann A."/>
            <person name="Henrissat B."/>
            <person name="Duncan S.H."/>
            <person name="Flint H.J."/>
        </authorList>
    </citation>
    <scope>NUCLEOTIDE SEQUENCE</scope>
    <source>
        <strain evidence="2">CGMCC 1.12707</strain>
    </source>
</reference>
<dbReference type="Proteomes" id="UP000650994">
    <property type="component" value="Unassembled WGS sequence"/>
</dbReference>
<dbReference type="EMBL" id="FRBH01000003">
    <property type="protein sequence ID" value="SHK72203.1"/>
    <property type="molecule type" value="Genomic_DNA"/>
</dbReference>
<accession>A0A1M6USP6</accession>
<evidence type="ECO:0000256" key="1">
    <source>
        <dbReference type="SAM" id="SignalP"/>
    </source>
</evidence>
<feature type="chain" id="PRO_5012025549" description="Beta-lactamase-inhibitor-like, PepSY-like" evidence="1">
    <location>
        <begin position="20"/>
        <end position="164"/>
    </location>
</feature>
<reference evidence="3" key="2">
    <citation type="submission" date="2016-11" db="EMBL/GenBank/DDBJ databases">
        <authorList>
            <person name="Jaros S."/>
            <person name="Januszkiewicz K."/>
            <person name="Wedrychowicz H."/>
        </authorList>
    </citation>
    <scope>NUCLEOTIDE SEQUENCE [LARGE SCALE GENOMIC DNA]</scope>
    <source>
        <strain evidence="3">DSM 27989</strain>
    </source>
</reference>
<dbReference type="OrthoDB" id="1445641at2"/>
<evidence type="ECO:0000313" key="3">
    <source>
        <dbReference type="EMBL" id="SHK72203.1"/>
    </source>
</evidence>
<sequence>MKTNLLYCLFLINSFVVSAQITTTRMNEFKIEMSSNDVLKLMGNKPAAIADDTEFKVKQKGIEYTVYVGKGYLSGEEDISYLKSISTTSKAIKTISGLGVGNSLEDLWKAYSDKYTVYVNKATENTREFTIEDEENGTRLTFYLKKEIVIKIEINSYNPEECFL</sequence>
<evidence type="ECO:0008006" key="6">
    <source>
        <dbReference type="Google" id="ProtNLM"/>
    </source>
</evidence>
<evidence type="ECO:0000313" key="4">
    <source>
        <dbReference type="Proteomes" id="UP000184120"/>
    </source>
</evidence>
<dbReference type="Proteomes" id="UP000184120">
    <property type="component" value="Unassembled WGS sequence"/>
</dbReference>
<keyword evidence="5" id="KW-1185">Reference proteome</keyword>
<dbReference type="RefSeq" id="WP_072929919.1">
    <property type="nucleotide sequence ID" value="NZ_BMFL01000020.1"/>
</dbReference>
<keyword evidence="1" id="KW-0732">Signal</keyword>